<evidence type="ECO:0000256" key="12">
    <source>
        <dbReference type="ARBA" id="ARBA00023098"/>
    </source>
</evidence>
<dbReference type="OrthoDB" id="540503at2759"/>
<keyword evidence="8" id="KW-0276">Fatty acid metabolism</keyword>
<keyword evidence="13 17" id="KW-0472">Membrane</keyword>
<keyword evidence="6 17" id="KW-0812">Transmembrane</keyword>
<feature type="transmembrane region" description="Helical" evidence="17">
    <location>
        <begin position="170"/>
        <end position="188"/>
    </location>
</feature>
<dbReference type="Pfam" id="PF02544">
    <property type="entry name" value="Steroid_dh"/>
    <property type="match status" value="1"/>
</dbReference>
<dbReference type="FunFam" id="1.20.120.1630:FF:000010">
    <property type="entry name" value="Steroid alpha reductase family protein"/>
    <property type="match status" value="1"/>
</dbReference>
<evidence type="ECO:0000256" key="15">
    <source>
        <dbReference type="ARBA" id="ARBA00051495"/>
    </source>
</evidence>
<protein>
    <recommendedName>
        <fullName evidence="4">very-long-chain enoyl-CoA reductase</fullName>
        <ecNumber evidence="4">1.3.1.93</ecNumber>
    </recommendedName>
</protein>
<evidence type="ECO:0000256" key="8">
    <source>
        <dbReference type="ARBA" id="ARBA00022832"/>
    </source>
</evidence>
<evidence type="ECO:0000256" key="16">
    <source>
        <dbReference type="ARBA" id="ARBA00058640"/>
    </source>
</evidence>
<name>A0A3D8RP52_9HELO</name>
<feature type="transmembrane region" description="Helical" evidence="17">
    <location>
        <begin position="254"/>
        <end position="278"/>
    </location>
</feature>
<comment type="subcellular location">
    <subcellularLocation>
        <location evidence="1">Endoplasmic reticulum membrane</location>
        <topology evidence="1">Multi-pass membrane protein</topology>
    </subcellularLocation>
</comment>
<keyword evidence="20" id="KW-1185">Reference proteome</keyword>
<reference evidence="19 20" key="1">
    <citation type="journal article" date="2018" name="IMA Fungus">
        <title>IMA Genome-F 9: Draft genome sequence of Annulohypoxylon stygium, Aspergillus mulundensis, Berkeleyomyces basicola (syn. Thielaviopsis basicola), Ceratocystis smalleyi, two Cercospora beticola strains, Coleophoma cylindrospora, Fusarium fracticaudum, Phialophora cf. hyalina, and Morchella septimelata.</title>
        <authorList>
            <person name="Wingfield B.D."/>
            <person name="Bills G.F."/>
            <person name="Dong Y."/>
            <person name="Huang W."/>
            <person name="Nel W.J."/>
            <person name="Swalarsk-Parry B.S."/>
            <person name="Vaghefi N."/>
            <person name="Wilken P.M."/>
            <person name="An Z."/>
            <person name="de Beer Z.W."/>
            <person name="De Vos L."/>
            <person name="Chen L."/>
            <person name="Duong T.A."/>
            <person name="Gao Y."/>
            <person name="Hammerbacher A."/>
            <person name="Kikkert J.R."/>
            <person name="Li Y."/>
            <person name="Li H."/>
            <person name="Li K."/>
            <person name="Li Q."/>
            <person name="Liu X."/>
            <person name="Ma X."/>
            <person name="Naidoo K."/>
            <person name="Pethybridge S.J."/>
            <person name="Sun J."/>
            <person name="Steenkamp E.T."/>
            <person name="van der Nest M.A."/>
            <person name="van Wyk S."/>
            <person name="Wingfield M.J."/>
            <person name="Xiong C."/>
            <person name="Yue Q."/>
            <person name="Zhang X."/>
        </authorList>
    </citation>
    <scope>NUCLEOTIDE SEQUENCE [LARGE SCALE GENOMIC DNA]</scope>
    <source>
        <strain evidence="19 20">BP5796</strain>
    </source>
</reference>
<keyword evidence="9" id="KW-0521">NADP</keyword>
<evidence type="ECO:0000256" key="14">
    <source>
        <dbReference type="ARBA" id="ARBA00023160"/>
    </source>
</evidence>
<evidence type="ECO:0000256" key="2">
    <source>
        <dbReference type="ARBA" id="ARBA00005194"/>
    </source>
</evidence>
<dbReference type="PANTHER" id="PTHR10556">
    <property type="entry name" value="3-OXO-5-ALPHA-STEROID 4-DEHYDROGENASE"/>
    <property type="match status" value="1"/>
</dbReference>
<keyword evidence="7" id="KW-0256">Endoplasmic reticulum</keyword>
<sequence length="310" mass="34930">MASTGPLTLKVTNRSPKQPIKKLPPTIEISSKTTVEDVKNQLAQAAGISDPNRLGLINPESKKILSNRLALVSQIQEVAEGKEILVKDLGPQLGWRFVYVIEYAGPILIHLAFPVLRPYLYKNVQPMSTSQRLSMAMIILHFLKREYETLFVHKFSLATMPARNIFKNCFHYWVLSGLYLAYFIYAPTSYTARESGTFDLLNMVGVALYVFGELSNLYTHQVLSNLRSPGGTERGIPKGFGFDMVTCPNYMFEIIAWLGVVLVTKSLSTAIFTGAGLWQMQQWGVGKEKKYRSEFGDKYKKKRYAVIPGI</sequence>
<comment type="similarity">
    <text evidence="3">Belongs to the steroid 5-alpha reductase family.</text>
</comment>
<evidence type="ECO:0000256" key="6">
    <source>
        <dbReference type="ARBA" id="ARBA00022692"/>
    </source>
</evidence>
<evidence type="ECO:0000256" key="9">
    <source>
        <dbReference type="ARBA" id="ARBA00022857"/>
    </source>
</evidence>
<dbReference type="Gene3D" id="1.20.120.1630">
    <property type="match status" value="1"/>
</dbReference>
<evidence type="ECO:0000256" key="13">
    <source>
        <dbReference type="ARBA" id="ARBA00023136"/>
    </source>
</evidence>
<evidence type="ECO:0000256" key="7">
    <source>
        <dbReference type="ARBA" id="ARBA00022824"/>
    </source>
</evidence>
<evidence type="ECO:0000313" key="19">
    <source>
        <dbReference type="EMBL" id="RDW75785.1"/>
    </source>
</evidence>
<evidence type="ECO:0000256" key="5">
    <source>
        <dbReference type="ARBA" id="ARBA00022516"/>
    </source>
</evidence>
<keyword evidence="11" id="KW-0560">Oxidoreductase</keyword>
<organism evidence="19 20">
    <name type="scientific">Coleophoma crateriformis</name>
    <dbReference type="NCBI Taxonomy" id="565419"/>
    <lineage>
        <taxon>Eukaryota</taxon>
        <taxon>Fungi</taxon>
        <taxon>Dikarya</taxon>
        <taxon>Ascomycota</taxon>
        <taxon>Pezizomycotina</taxon>
        <taxon>Leotiomycetes</taxon>
        <taxon>Helotiales</taxon>
        <taxon>Dermateaceae</taxon>
        <taxon>Coleophoma</taxon>
    </lineage>
</organism>
<evidence type="ECO:0000256" key="1">
    <source>
        <dbReference type="ARBA" id="ARBA00004477"/>
    </source>
</evidence>
<dbReference type="InterPro" id="IPR001104">
    <property type="entry name" value="3-oxo-5_a-steroid_4-DH_C"/>
</dbReference>
<evidence type="ECO:0000256" key="3">
    <source>
        <dbReference type="ARBA" id="ARBA00007742"/>
    </source>
</evidence>
<dbReference type="EC" id="1.3.1.93" evidence="4"/>
<dbReference type="GO" id="GO:0042761">
    <property type="term" value="P:very long-chain fatty acid biosynthetic process"/>
    <property type="evidence" value="ECO:0007669"/>
    <property type="project" value="TreeGrafter"/>
</dbReference>
<evidence type="ECO:0000256" key="10">
    <source>
        <dbReference type="ARBA" id="ARBA00022989"/>
    </source>
</evidence>
<evidence type="ECO:0000256" key="4">
    <source>
        <dbReference type="ARBA" id="ARBA00012530"/>
    </source>
</evidence>
<comment type="pathway">
    <text evidence="2">Lipid metabolism; fatty acid biosynthesis.</text>
</comment>
<feature type="domain" description="3-oxo-5-alpha-steroid 4-dehydrogenase C-terminal" evidence="18">
    <location>
        <begin position="159"/>
        <end position="310"/>
    </location>
</feature>
<dbReference type="PANTHER" id="PTHR10556:SF28">
    <property type="entry name" value="VERY-LONG-CHAIN ENOYL-COA REDUCTASE"/>
    <property type="match status" value="1"/>
</dbReference>
<comment type="caution">
    <text evidence="19">The sequence shown here is derived from an EMBL/GenBank/DDBJ whole genome shotgun (WGS) entry which is preliminary data.</text>
</comment>
<evidence type="ECO:0000259" key="18">
    <source>
        <dbReference type="Pfam" id="PF02544"/>
    </source>
</evidence>
<dbReference type="GO" id="GO:0102758">
    <property type="term" value="F:very-long-chain enoyl-CoA reductase activity"/>
    <property type="evidence" value="ECO:0007669"/>
    <property type="project" value="UniProtKB-EC"/>
</dbReference>
<keyword evidence="5" id="KW-0444">Lipid biosynthesis</keyword>
<feature type="transmembrane region" description="Helical" evidence="17">
    <location>
        <begin position="200"/>
        <end position="218"/>
    </location>
</feature>
<dbReference type="EMBL" id="PDLN01000009">
    <property type="protein sequence ID" value="RDW75785.1"/>
    <property type="molecule type" value="Genomic_DNA"/>
</dbReference>
<dbReference type="AlphaFoldDB" id="A0A3D8RP52"/>
<keyword evidence="10 17" id="KW-1133">Transmembrane helix</keyword>
<proteinExistence type="inferred from homology"/>
<keyword evidence="12" id="KW-0443">Lipid metabolism</keyword>
<evidence type="ECO:0000256" key="11">
    <source>
        <dbReference type="ARBA" id="ARBA00023002"/>
    </source>
</evidence>
<accession>A0A3D8RP52</accession>
<dbReference type="PROSITE" id="PS50244">
    <property type="entry name" value="S5A_REDUCTASE"/>
    <property type="match status" value="1"/>
</dbReference>
<evidence type="ECO:0000313" key="20">
    <source>
        <dbReference type="Proteomes" id="UP000256328"/>
    </source>
</evidence>
<gene>
    <name evidence="19" type="ORF">BP5796_06606</name>
</gene>
<dbReference type="GO" id="GO:0005789">
    <property type="term" value="C:endoplasmic reticulum membrane"/>
    <property type="evidence" value="ECO:0007669"/>
    <property type="project" value="UniProtKB-SubCell"/>
</dbReference>
<dbReference type="InterPro" id="IPR039357">
    <property type="entry name" value="SRD5A/TECR"/>
</dbReference>
<comment type="function">
    <text evidence="16">Catalyzes the last of the four reactions of the long-chain fatty acids elongation cycle. This endoplasmic reticulum-bound enzymatic process, allows the addition of 2 carbons to the chain of long- and very long-chain fatty acids/VLCFAs per cycle. This enzyme reduces the trans-2,3-enoyl-CoA fatty acid intermediate to an acyl-CoA that can be further elongated by entering a new cycle of elongation. Thereby, it participates in the production of VLCFAs of different chain lengths that are involved in multiple biological processes as precursors of membrane lipids and lipid mediators.</text>
</comment>
<keyword evidence="14" id="KW-0275">Fatty acid biosynthesis</keyword>
<evidence type="ECO:0000256" key="17">
    <source>
        <dbReference type="SAM" id="Phobius"/>
    </source>
</evidence>
<comment type="catalytic activity">
    <reaction evidence="15">
        <text>a very-long-chain 2,3-saturated fatty acyl-CoA + NADP(+) = a very-long-chain (2E)-enoyl-CoA + NADPH + H(+)</text>
        <dbReference type="Rhea" id="RHEA:14473"/>
        <dbReference type="ChEBI" id="CHEBI:15378"/>
        <dbReference type="ChEBI" id="CHEBI:57783"/>
        <dbReference type="ChEBI" id="CHEBI:58349"/>
        <dbReference type="ChEBI" id="CHEBI:83724"/>
        <dbReference type="ChEBI" id="CHEBI:83728"/>
        <dbReference type="EC" id="1.3.1.93"/>
    </reaction>
</comment>
<dbReference type="Proteomes" id="UP000256328">
    <property type="component" value="Unassembled WGS sequence"/>
</dbReference>